<name>A0A1S9PCI7_9SPHI</name>
<comment type="caution">
    <text evidence="1">The sequence shown here is derived from an EMBL/GenBank/DDBJ whole genome shotgun (WGS) entry which is preliminary data.</text>
</comment>
<dbReference type="AlphaFoldDB" id="A0A1S9PCI7"/>
<gene>
    <name evidence="1" type="ORF">BC343_08435</name>
</gene>
<dbReference type="EMBL" id="MBTF01000023">
    <property type="protein sequence ID" value="OOQ58683.1"/>
    <property type="molecule type" value="Genomic_DNA"/>
</dbReference>
<evidence type="ECO:0000313" key="2">
    <source>
        <dbReference type="Proteomes" id="UP000189739"/>
    </source>
</evidence>
<proteinExistence type="predicted"/>
<dbReference type="STRING" id="1792845.BC343_08435"/>
<sequence>MDNILLKYSLLDNASKKEVDTLMDQLLAKQEEGNSRQAHSAYKKRILEVSIWTEDDVQAIGMS</sequence>
<dbReference type="Proteomes" id="UP000189739">
    <property type="component" value="Unassembled WGS sequence"/>
</dbReference>
<organism evidence="1 2">
    <name type="scientific">Mucilaginibacter pedocola</name>
    <dbReference type="NCBI Taxonomy" id="1792845"/>
    <lineage>
        <taxon>Bacteria</taxon>
        <taxon>Pseudomonadati</taxon>
        <taxon>Bacteroidota</taxon>
        <taxon>Sphingobacteriia</taxon>
        <taxon>Sphingobacteriales</taxon>
        <taxon>Sphingobacteriaceae</taxon>
        <taxon>Mucilaginibacter</taxon>
    </lineage>
</organism>
<evidence type="ECO:0000313" key="1">
    <source>
        <dbReference type="EMBL" id="OOQ58683.1"/>
    </source>
</evidence>
<reference evidence="1 2" key="1">
    <citation type="submission" date="2016-07" db="EMBL/GenBank/DDBJ databases">
        <title>Genomic analysis of zinc-resistant bacterium Mucilaginibacter pedocola TBZ30.</title>
        <authorList>
            <person name="Huang J."/>
            <person name="Tang J."/>
        </authorList>
    </citation>
    <scope>NUCLEOTIDE SEQUENCE [LARGE SCALE GENOMIC DNA]</scope>
    <source>
        <strain evidence="1 2">TBZ30</strain>
    </source>
</reference>
<keyword evidence="2" id="KW-1185">Reference proteome</keyword>
<dbReference type="OrthoDB" id="964013at2"/>
<protein>
    <submittedName>
        <fullName evidence="1">Uncharacterized protein</fullName>
    </submittedName>
</protein>
<dbReference type="RefSeq" id="WP_078349388.1">
    <property type="nucleotide sequence ID" value="NZ_MBTF01000023.1"/>
</dbReference>
<accession>A0A1S9PCI7</accession>